<evidence type="ECO:0000313" key="3">
    <source>
        <dbReference type="Proteomes" id="UP000440578"/>
    </source>
</evidence>
<dbReference type="AlphaFoldDB" id="A0A6A4X2N7"/>
<keyword evidence="3" id="KW-1185">Reference proteome</keyword>
<sequence length="182" mass="20721">MAVDLVAVWDVPCSDGIHQVEVEHGTISGRRIIKVDGQEIVRRDWMFRLVGSETFEVGRPRVRCTVKIEPCGAFAYQYSLDVDGKAFRSFTEHQSKVMRTWLVTAREGTYRVVLEKGTLDVWVNGRKLETAGEFVEDGTETHFEVGKKPAYIRAVTSGDKRQGLVYSLYVQEQLIPEHKETL</sequence>
<dbReference type="Gene3D" id="2.40.128.180">
    <property type="match status" value="2"/>
</dbReference>
<dbReference type="EMBL" id="VIIS01000218">
    <property type="protein sequence ID" value="KAF0311739.1"/>
    <property type="molecule type" value="Genomic_DNA"/>
</dbReference>
<dbReference type="InterPro" id="IPR010695">
    <property type="entry name" value="FAIM1"/>
</dbReference>
<dbReference type="FunFam" id="2.40.128.180:FF:000001">
    <property type="entry name" value="Fas apoptotic inhibitory molecule 1"/>
    <property type="match status" value="1"/>
</dbReference>
<dbReference type="OrthoDB" id="6262731at2759"/>
<name>A0A6A4X2N7_AMPAM</name>
<dbReference type="Pfam" id="PF06905">
    <property type="entry name" value="FAIM1"/>
    <property type="match status" value="1"/>
</dbReference>
<gene>
    <name evidence="2" type="primary">FAIM_1</name>
    <name evidence="1" type="synonym">FAIM_0</name>
    <name evidence="1" type="ORF">FJT64_000144</name>
    <name evidence="2" type="ORF">FJT64_017447</name>
</gene>
<evidence type="ECO:0000313" key="1">
    <source>
        <dbReference type="EMBL" id="KAF0292757.1"/>
    </source>
</evidence>
<organism evidence="2 3">
    <name type="scientific">Amphibalanus amphitrite</name>
    <name type="common">Striped barnacle</name>
    <name type="synonym">Balanus amphitrite</name>
    <dbReference type="NCBI Taxonomy" id="1232801"/>
    <lineage>
        <taxon>Eukaryota</taxon>
        <taxon>Metazoa</taxon>
        <taxon>Ecdysozoa</taxon>
        <taxon>Arthropoda</taxon>
        <taxon>Crustacea</taxon>
        <taxon>Multicrustacea</taxon>
        <taxon>Cirripedia</taxon>
        <taxon>Thoracica</taxon>
        <taxon>Thoracicalcarea</taxon>
        <taxon>Balanomorpha</taxon>
        <taxon>Balanoidea</taxon>
        <taxon>Balanidae</taxon>
        <taxon>Amphibalaninae</taxon>
        <taxon>Amphibalanus</taxon>
    </lineage>
</organism>
<dbReference type="PANTHER" id="PTHR13088:SF3">
    <property type="entry name" value="FAS APOPTOTIC INHIBITORY MOLECULE 1"/>
    <property type="match status" value="1"/>
</dbReference>
<dbReference type="PANTHER" id="PTHR13088">
    <property type="entry name" value="FAS APOPTOTIC INHIBITORY MOLECULE FAIM"/>
    <property type="match status" value="1"/>
</dbReference>
<protein>
    <submittedName>
        <fullName evidence="2">Fas apoptotic inhibitory molecule 1</fullName>
    </submittedName>
</protein>
<proteinExistence type="predicted"/>
<dbReference type="GO" id="GO:1902042">
    <property type="term" value="P:negative regulation of extrinsic apoptotic signaling pathway via death domain receptors"/>
    <property type="evidence" value="ECO:0007669"/>
    <property type="project" value="TreeGrafter"/>
</dbReference>
<reference evidence="2 3" key="1">
    <citation type="submission" date="2019-07" db="EMBL/GenBank/DDBJ databases">
        <title>Draft genome assembly of a fouling barnacle, Amphibalanus amphitrite (Darwin, 1854): The first reference genome for Thecostraca.</title>
        <authorList>
            <person name="Kim W."/>
        </authorList>
    </citation>
    <scope>NUCLEOTIDE SEQUENCE [LARGE SCALE GENOMIC DNA]</scope>
    <source>
        <strain evidence="2">SNU_AA5</strain>
        <tissue evidence="2">Soma without cirri and trophi</tissue>
    </source>
</reference>
<evidence type="ECO:0000313" key="2">
    <source>
        <dbReference type="EMBL" id="KAF0311739.1"/>
    </source>
</evidence>
<dbReference type="InterPro" id="IPR038513">
    <property type="entry name" value="FAIM1_dom_sf"/>
</dbReference>
<dbReference type="EMBL" id="VIIS01001797">
    <property type="protein sequence ID" value="KAF0292757.1"/>
    <property type="molecule type" value="Genomic_DNA"/>
</dbReference>
<accession>A0A6A4X2N7</accession>
<comment type="caution">
    <text evidence="2">The sequence shown here is derived from an EMBL/GenBank/DDBJ whole genome shotgun (WGS) entry which is preliminary data.</text>
</comment>
<dbReference type="Proteomes" id="UP000440578">
    <property type="component" value="Unassembled WGS sequence"/>
</dbReference>